<evidence type="ECO:0000256" key="1">
    <source>
        <dbReference type="SAM" id="SignalP"/>
    </source>
</evidence>
<feature type="signal peptide" evidence="1">
    <location>
        <begin position="1"/>
        <end position="25"/>
    </location>
</feature>
<dbReference type="PANTHER" id="PTHR34819">
    <property type="entry name" value="LARGE CYSTEINE-RICH PERIPLASMIC PROTEIN OMCB"/>
    <property type="match status" value="1"/>
</dbReference>
<dbReference type="RefSeq" id="WP_084616963.1">
    <property type="nucleotide sequence ID" value="NZ_CP010975.1"/>
</dbReference>
<feature type="domain" description="DUF11" evidence="2">
    <location>
        <begin position="386"/>
        <end position="491"/>
    </location>
</feature>
<dbReference type="NCBIfam" id="TIGR01451">
    <property type="entry name" value="B_ant_repeat"/>
    <property type="match status" value="2"/>
</dbReference>
<dbReference type="KEGG" id="kge:TQ33_1666"/>
<dbReference type="Gene3D" id="2.60.40.3080">
    <property type="match status" value="1"/>
</dbReference>
<dbReference type="PATRIC" id="fig|914150.5.peg.1687"/>
<gene>
    <name evidence="3" type="ORF">TQ33_1666</name>
</gene>
<dbReference type="InterPro" id="IPR001434">
    <property type="entry name" value="OmcB-like_DUF11"/>
</dbReference>
<dbReference type="InterPro" id="IPR051172">
    <property type="entry name" value="Chlamydia_OmcB"/>
</dbReference>
<dbReference type="EMBL" id="CP010975">
    <property type="protein sequence ID" value="AKE52608.1"/>
    <property type="molecule type" value="Genomic_DNA"/>
</dbReference>
<dbReference type="AlphaFoldDB" id="A0A0F6RCP9"/>
<protein>
    <recommendedName>
        <fullName evidence="2">DUF11 domain-containing protein</fullName>
    </recommendedName>
</protein>
<dbReference type="Proteomes" id="UP000034071">
    <property type="component" value="Chromosome"/>
</dbReference>
<dbReference type="InterPro" id="IPR013783">
    <property type="entry name" value="Ig-like_fold"/>
</dbReference>
<accession>A0A0F6RCP9</accession>
<dbReference type="InterPro" id="IPR047589">
    <property type="entry name" value="DUF11_rpt"/>
</dbReference>
<dbReference type="OrthoDB" id="28777at2"/>
<dbReference type="Gene3D" id="2.60.40.10">
    <property type="entry name" value="Immunoglobulins"/>
    <property type="match status" value="1"/>
</dbReference>
<name>A0A0F6RCP9_9GAMM</name>
<sequence length="623" mass="63920">MVVSKAVYKGFILLMLLLTCVRVESATVEFQVNWPEWSQENRIEFYNTAVDVADRDGDGNTTEIINSNLVTTRYGGENAICVPGFCTLPAVANTSFSQNYTFNNVPSGNYRIVMYDDFGDGWNGGGTLTVLVNGTNIGTVTTTTSVTSTNVFTISDTPTGTTAQTCSDANLTNAWSNLGASPQATAGAIPVSISTTDTGPAGWVFSSDTMNTINAWSSAAVQGRTSLGVLFEWDPTPGANGFEPVYQATNSDGVVNDNDPGGEGTMDISFGGRTVNNAIVHIDRVGGIGAGVTNSSRWGINTAGVTLGRLAGVGHFATYTNNTFQRDMLVVSANTESSTNTATGTAAGSVVYQGEYSTLSLGLDGIGLEGAGGDGMEMVVCVPQADLSLTKTVDNSNPNVGENVTYTLTVTNNGPDATNDIQVRDLLPAELDFVSATESQGSFASGSGIWTVGTLANGASATLDIVVSPNTAGVITNEAEIINADRIDPDSEFRSGLATDDLADGIADDDEASVDINAGVVDVSVTKSSSNDFIPGGTDTYTIIVSNAGPSDAIGLLVSDNLPSGVTLSGSWSCTPSAAGSSCNSASGGAAGGTSVSVTVNVAAGEQVTITVPVEYSADPTDY</sequence>
<dbReference type="PANTHER" id="PTHR34819:SF3">
    <property type="entry name" value="CELL SURFACE PROTEIN"/>
    <property type="match status" value="1"/>
</dbReference>
<evidence type="ECO:0000313" key="3">
    <source>
        <dbReference type="EMBL" id="AKE52608.1"/>
    </source>
</evidence>
<dbReference type="Pfam" id="PF01345">
    <property type="entry name" value="DUF11"/>
    <property type="match status" value="2"/>
</dbReference>
<keyword evidence="4" id="KW-1185">Reference proteome</keyword>
<feature type="domain" description="DUF11" evidence="2">
    <location>
        <begin position="522"/>
        <end position="616"/>
    </location>
</feature>
<dbReference type="STRING" id="914150.TQ33_1666"/>
<organism evidence="3 4">
    <name type="scientific">Kangiella geojedonensis</name>
    <dbReference type="NCBI Taxonomy" id="914150"/>
    <lineage>
        <taxon>Bacteria</taxon>
        <taxon>Pseudomonadati</taxon>
        <taxon>Pseudomonadota</taxon>
        <taxon>Gammaproteobacteria</taxon>
        <taxon>Kangiellales</taxon>
        <taxon>Kangiellaceae</taxon>
        <taxon>Kangiella</taxon>
    </lineage>
</organism>
<evidence type="ECO:0000313" key="4">
    <source>
        <dbReference type="Proteomes" id="UP000034071"/>
    </source>
</evidence>
<evidence type="ECO:0000259" key="2">
    <source>
        <dbReference type="Pfam" id="PF01345"/>
    </source>
</evidence>
<feature type="chain" id="PRO_5002508939" description="DUF11 domain-containing protein" evidence="1">
    <location>
        <begin position="26"/>
        <end position="623"/>
    </location>
</feature>
<keyword evidence="1" id="KW-0732">Signal</keyword>
<reference evidence="3 4" key="1">
    <citation type="submission" date="2015-02" db="EMBL/GenBank/DDBJ databases">
        <title>Complete genome sequence of Kangiella geojedonensis strain YCS-5T.</title>
        <authorList>
            <person name="Kim K.M."/>
        </authorList>
    </citation>
    <scope>NUCLEOTIDE SEQUENCE [LARGE SCALE GENOMIC DNA]</scope>
    <source>
        <strain evidence="3 4">YCS-5</strain>
    </source>
</reference>
<dbReference type="HOGENOM" id="CLU_438551_0_0_6"/>
<proteinExistence type="predicted"/>